<sequence length="149" mass="16067">MPEQTHLITPYIMVKDADTSLDFYQRAFGFEGAVMMRDPAGKAVHAEVRRNGVLIAMFATEGAFGSTQQSPASSGLPSPIGLYMYCEDVDALVARAVAAGAEAVGEVDTQFWGDRTGCLRDPDGYGWTFATQVADFDPSKIPPGFKSDF</sequence>
<dbReference type="EMBL" id="JADEYS010000015">
    <property type="protein sequence ID" value="MBE9398431.1"/>
    <property type="molecule type" value="Genomic_DNA"/>
</dbReference>
<dbReference type="PANTHER" id="PTHR34109:SF1">
    <property type="entry name" value="VOC DOMAIN-CONTAINING PROTEIN"/>
    <property type="match status" value="1"/>
</dbReference>
<evidence type="ECO:0000313" key="2">
    <source>
        <dbReference type="EMBL" id="MBE9398431.1"/>
    </source>
</evidence>
<accession>A0A8J7KAU4</accession>
<organism evidence="2 3">
    <name type="scientific">Pontibacterium sinense</name>
    <dbReference type="NCBI Taxonomy" id="2781979"/>
    <lineage>
        <taxon>Bacteria</taxon>
        <taxon>Pseudomonadati</taxon>
        <taxon>Pseudomonadota</taxon>
        <taxon>Gammaproteobacteria</taxon>
        <taxon>Oceanospirillales</taxon>
        <taxon>Oceanospirillaceae</taxon>
        <taxon>Pontibacterium</taxon>
    </lineage>
</organism>
<dbReference type="InterPro" id="IPR004360">
    <property type="entry name" value="Glyas_Fos-R_dOase_dom"/>
</dbReference>
<dbReference type="Pfam" id="PF00903">
    <property type="entry name" value="Glyoxalase"/>
    <property type="match status" value="1"/>
</dbReference>
<dbReference type="InterPro" id="IPR029068">
    <property type="entry name" value="Glyas_Bleomycin-R_OHBP_Dase"/>
</dbReference>
<name>A0A8J7KAU4_9GAMM</name>
<comment type="caution">
    <text evidence="2">The sequence shown here is derived from an EMBL/GenBank/DDBJ whole genome shotgun (WGS) entry which is preliminary data.</text>
</comment>
<dbReference type="AlphaFoldDB" id="A0A8J7KAU4"/>
<reference evidence="2" key="1">
    <citation type="submission" date="2020-10" db="EMBL/GenBank/DDBJ databases">
        <title>Bacterium isolated from coastal waters sediment.</title>
        <authorList>
            <person name="Chen R.-J."/>
            <person name="Lu D.-C."/>
            <person name="Zhu K.-L."/>
            <person name="Du Z.-J."/>
        </authorList>
    </citation>
    <scope>NUCLEOTIDE SEQUENCE</scope>
    <source>
        <strain evidence="2">N1Y112</strain>
    </source>
</reference>
<evidence type="ECO:0000259" key="1">
    <source>
        <dbReference type="PROSITE" id="PS51819"/>
    </source>
</evidence>
<gene>
    <name evidence="2" type="ORF">IOQ59_14315</name>
</gene>
<evidence type="ECO:0000313" key="3">
    <source>
        <dbReference type="Proteomes" id="UP000640333"/>
    </source>
</evidence>
<keyword evidence="3" id="KW-1185">Reference proteome</keyword>
<dbReference type="SUPFAM" id="SSF54593">
    <property type="entry name" value="Glyoxalase/Bleomycin resistance protein/Dihydroxybiphenyl dioxygenase"/>
    <property type="match status" value="1"/>
</dbReference>
<dbReference type="InterPro" id="IPR037523">
    <property type="entry name" value="VOC_core"/>
</dbReference>
<dbReference type="Proteomes" id="UP000640333">
    <property type="component" value="Unassembled WGS sequence"/>
</dbReference>
<dbReference type="Gene3D" id="3.30.720.110">
    <property type="match status" value="1"/>
</dbReference>
<dbReference type="PROSITE" id="PS51819">
    <property type="entry name" value="VOC"/>
    <property type="match status" value="1"/>
</dbReference>
<dbReference type="Gene3D" id="3.30.720.120">
    <property type="match status" value="1"/>
</dbReference>
<dbReference type="PANTHER" id="PTHR34109">
    <property type="entry name" value="BNAUNNG04460D PROTEIN-RELATED"/>
    <property type="match status" value="1"/>
</dbReference>
<feature type="domain" description="VOC" evidence="1">
    <location>
        <begin position="4"/>
        <end position="132"/>
    </location>
</feature>
<proteinExistence type="predicted"/>
<protein>
    <submittedName>
        <fullName evidence="2">VOC family protein</fullName>
    </submittedName>
</protein>